<name>A0A177CQ30_9PLEO</name>
<dbReference type="InParanoid" id="A0A177CQ30"/>
<evidence type="ECO:0008006" key="6">
    <source>
        <dbReference type="Google" id="ProtNLM"/>
    </source>
</evidence>
<dbReference type="SMART" id="SM00028">
    <property type="entry name" value="TPR"/>
    <property type="match status" value="4"/>
</dbReference>
<dbReference type="InterPro" id="IPR011990">
    <property type="entry name" value="TPR-like_helical_dom_sf"/>
</dbReference>
<dbReference type="PANTHER" id="PTHR45641">
    <property type="entry name" value="TETRATRICOPEPTIDE REPEAT PROTEIN (AFU_ORTHOLOGUE AFUA_6G03870)"/>
    <property type="match status" value="1"/>
</dbReference>
<dbReference type="SUPFAM" id="SSF52540">
    <property type="entry name" value="P-loop containing nucleoside triphosphate hydrolases"/>
    <property type="match status" value="1"/>
</dbReference>
<evidence type="ECO:0000256" key="1">
    <source>
        <dbReference type="ARBA" id="ARBA00022737"/>
    </source>
</evidence>
<dbReference type="PANTHER" id="PTHR45641:SF19">
    <property type="entry name" value="NEPHROCYSTIN-3"/>
    <property type="match status" value="1"/>
</dbReference>
<sequence>MEFVGAIAALTQLAKYGFELANSIPETRRRLRHAPTLLREWNDRASLLASLAETLQNQPALVPRVQPEIIARLVGDVRHVASLLQDLAVATEDGKMVRVKKRVHIIRKERDINKALGSIGHLESALQAQILFQPGPPVTARPSVGITIGLPQRNPHFVGHNALLQRLTTKLNNPNGTSVVLTGLGGTGKTAVAIELLHSLLAEDPQTSVFWVDGTTGPSLLASCRVLSQDDKTIAYPGTVSEALAALRTRVCKVPSRCIVVLDSVDVTTVLPEALKILVEGSGKFRTVITTRNLRFALRLVHPKNVEEISCLALSDATHLLLSYTLPVFDDMEKATCLARALKCHPFAVIDAGVCIRLGNSPTLLPPPSSSFPGPDFSQYTAHQIGSYEESSGRSTISMEALTSQNATSIPLLLCLACFHETAGITMLLSDLVKTRENQDALALLRAYYLFESETADVSLRLNRFVRQEAKARLAQYHNREKVIDLAMRAVSTTTFACGEALPDRDLHQASVLCTAFEVTKVDELHASCVQRWIKMALSLCERLIILGDLSYAIHFIAQTIAWATASTGHAPDLVRNLRSLFELAARTIREAVQYQPWEVGSCDVNTVHSLNNLGLAHQGQGLFEDAERYHRQALNIKQHLFGRRHPETFLTMNNLALSLQSQNKHDNARAIFEMALRGRKMLLGAHSLDVQISMSNLGVSYLIQKQYSEALDLFQRALEGIQRFFNQDHPEVLKCKGNIALTKECQGLSNEAVVWLLDISSVQKSTLAEAHPDTLKTLRNIAAILHRQGEYEKAEAVVRESLALEETKYGRGDSRTFVTLQHLSSILHEQMKFEEALDIAMWLYESRREKLGDSHASTVCSFEHIKELEGEIWFSRLEHDIFTFHGTFSHGSMTK</sequence>
<keyword evidence="2 3" id="KW-0802">TPR repeat</keyword>
<keyword evidence="5" id="KW-1185">Reference proteome</keyword>
<protein>
    <recommendedName>
        <fullName evidence="6">TPR-like protein</fullName>
    </recommendedName>
</protein>
<organism evidence="4 5">
    <name type="scientific">Paraphaeosphaeria sporulosa</name>
    <dbReference type="NCBI Taxonomy" id="1460663"/>
    <lineage>
        <taxon>Eukaryota</taxon>
        <taxon>Fungi</taxon>
        <taxon>Dikarya</taxon>
        <taxon>Ascomycota</taxon>
        <taxon>Pezizomycotina</taxon>
        <taxon>Dothideomycetes</taxon>
        <taxon>Pleosporomycetidae</taxon>
        <taxon>Pleosporales</taxon>
        <taxon>Massarineae</taxon>
        <taxon>Didymosphaeriaceae</taxon>
        <taxon>Paraphaeosphaeria</taxon>
    </lineage>
</organism>
<accession>A0A177CQ30</accession>
<evidence type="ECO:0000313" key="4">
    <source>
        <dbReference type="EMBL" id="OAG09331.1"/>
    </source>
</evidence>
<evidence type="ECO:0000313" key="5">
    <source>
        <dbReference type="Proteomes" id="UP000077069"/>
    </source>
</evidence>
<reference evidence="4 5" key="1">
    <citation type="submission" date="2016-05" db="EMBL/GenBank/DDBJ databases">
        <title>Comparative analysis of secretome profiles of manganese(II)-oxidizing ascomycete fungi.</title>
        <authorList>
            <consortium name="DOE Joint Genome Institute"/>
            <person name="Zeiner C.A."/>
            <person name="Purvine S.O."/>
            <person name="Zink E.M."/>
            <person name="Wu S."/>
            <person name="Pasa-Tolic L."/>
            <person name="Chaput D.L."/>
            <person name="Haridas S."/>
            <person name="Grigoriev I.V."/>
            <person name="Santelli C.M."/>
            <person name="Hansel C.M."/>
        </authorList>
    </citation>
    <scope>NUCLEOTIDE SEQUENCE [LARGE SCALE GENOMIC DNA]</scope>
    <source>
        <strain evidence="4 5">AP3s5-JAC2a</strain>
    </source>
</reference>
<dbReference type="Pfam" id="PF13424">
    <property type="entry name" value="TPR_12"/>
    <property type="match status" value="3"/>
</dbReference>
<evidence type="ECO:0000256" key="2">
    <source>
        <dbReference type="ARBA" id="ARBA00022803"/>
    </source>
</evidence>
<evidence type="ECO:0000256" key="3">
    <source>
        <dbReference type="PROSITE-ProRule" id="PRU00339"/>
    </source>
</evidence>
<dbReference type="GeneID" id="28763427"/>
<proteinExistence type="predicted"/>
<keyword evidence="1" id="KW-0677">Repeat</keyword>
<dbReference type="Proteomes" id="UP000077069">
    <property type="component" value="Unassembled WGS sequence"/>
</dbReference>
<dbReference type="EMBL" id="KV441549">
    <property type="protein sequence ID" value="OAG09331.1"/>
    <property type="molecule type" value="Genomic_DNA"/>
</dbReference>
<dbReference type="InterPro" id="IPR027417">
    <property type="entry name" value="P-loop_NTPase"/>
</dbReference>
<dbReference type="OrthoDB" id="20872at2759"/>
<dbReference type="Gene3D" id="1.25.40.10">
    <property type="entry name" value="Tetratricopeptide repeat domain"/>
    <property type="match status" value="2"/>
</dbReference>
<feature type="repeat" description="TPR" evidence="3">
    <location>
        <begin position="692"/>
        <end position="725"/>
    </location>
</feature>
<dbReference type="SUPFAM" id="SSF48452">
    <property type="entry name" value="TPR-like"/>
    <property type="match status" value="2"/>
</dbReference>
<gene>
    <name evidence="4" type="ORF">CC84DRAFT_1171925</name>
</gene>
<dbReference type="STRING" id="1460663.A0A177CQ30"/>
<dbReference type="InterPro" id="IPR019734">
    <property type="entry name" value="TPR_rpt"/>
</dbReference>
<dbReference type="AlphaFoldDB" id="A0A177CQ30"/>
<dbReference type="RefSeq" id="XP_018039696.1">
    <property type="nucleotide sequence ID" value="XM_018179941.1"/>
</dbReference>
<dbReference type="PROSITE" id="PS50005">
    <property type="entry name" value="TPR"/>
    <property type="match status" value="1"/>
</dbReference>
<dbReference type="Gene3D" id="3.40.50.300">
    <property type="entry name" value="P-loop containing nucleotide triphosphate hydrolases"/>
    <property type="match status" value="1"/>
</dbReference>